<accession>A0ABS4IIP2</accession>
<reference evidence="13 14" key="1">
    <citation type="submission" date="2021-03" db="EMBL/GenBank/DDBJ databases">
        <title>Genomic Encyclopedia of Type Strains, Phase IV (KMG-IV): sequencing the most valuable type-strain genomes for metagenomic binning, comparative biology and taxonomic classification.</title>
        <authorList>
            <person name="Goeker M."/>
        </authorList>
    </citation>
    <scope>NUCLEOTIDE SEQUENCE [LARGE SCALE GENOMIC DNA]</scope>
    <source>
        <strain evidence="13 14">DSM 25609</strain>
    </source>
</reference>
<feature type="active site" evidence="9">
    <location>
        <position position="241"/>
    </location>
</feature>
<dbReference type="EC" id="6.3.5.2" evidence="9"/>
<name>A0ABS4IIP2_9BACI</name>
<keyword evidence="4 9" id="KW-0547">Nucleotide-binding</keyword>
<comment type="subunit">
    <text evidence="9">Homodimer.</text>
</comment>
<keyword evidence="3 9" id="KW-0436">Ligase</keyword>
<evidence type="ECO:0000256" key="10">
    <source>
        <dbReference type="PROSITE-ProRule" id="PRU00886"/>
    </source>
</evidence>
<dbReference type="InterPro" id="IPR022955">
    <property type="entry name" value="GMP_synthase"/>
</dbReference>
<evidence type="ECO:0000256" key="9">
    <source>
        <dbReference type="HAMAP-Rule" id="MF_00344"/>
    </source>
</evidence>
<dbReference type="SUPFAM" id="SSF52317">
    <property type="entry name" value="Class I glutamine amidotransferase-like"/>
    <property type="match status" value="1"/>
</dbReference>
<dbReference type="PRINTS" id="PR00096">
    <property type="entry name" value="GATASE"/>
</dbReference>
<evidence type="ECO:0000256" key="11">
    <source>
        <dbReference type="SAM" id="MobiDB-lite"/>
    </source>
</evidence>
<keyword evidence="7 9" id="KW-0067">ATP-binding</keyword>
<comment type="function">
    <text evidence="1 9">Catalyzes the synthesis of GMP from XMP.</text>
</comment>
<dbReference type="InterPro" id="IPR022310">
    <property type="entry name" value="NAD/GMP_synthase"/>
</dbReference>
<dbReference type="NCBIfam" id="TIGR00884">
    <property type="entry name" value="guaA_Cterm"/>
    <property type="match status" value="1"/>
</dbReference>
<organism evidence="13 14">
    <name type="scientific">Virgibacillus natechei</name>
    <dbReference type="NCBI Taxonomy" id="1216297"/>
    <lineage>
        <taxon>Bacteria</taxon>
        <taxon>Bacillati</taxon>
        <taxon>Bacillota</taxon>
        <taxon>Bacilli</taxon>
        <taxon>Bacillales</taxon>
        <taxon>Bacillaceae</taxon>
        <taxon>Virgibacillus</taxon>
    </lineage>
</organism>
<protein>
    <recommendedName>
        <fullName evidence="9">GMP synthase [glutamine-hydrolyzing]</fullName>
        <ecNumber evidence="9">6.3.5.2</ecNumber>
    </recommendedName>
    <alternativeName>
        <fullName evidence="9">GMP synthetase</fullName>
    </alternativeName>
    <alternativeName>
        <fullName evidence="9">Glutamine amidotransferase</fullName>
    </alternativeName>
</protein>
<keyword evidence="14" id="KW-1185">Reference proteome</keyword>
<feature type="binding site" evidence="10">
    <location>
        <begin position="295"/>
        <end position="301"/>
    </location>
    <ligand>
        <name>ATP</name>
        <dbReference type="ChEBI" id="CHEBI:30616"/>
    </ligand>
</feature>
<dbReference type="InterPro" id="IPR025777">
    <property type="entry name" value="GMPS_ATP_PPase_dom"/>
</dbReference>
<comment type="pathway">
    <text evidence="2 9">Purine metabolism; GMP biosynthesis; GMP from XMP (L-Gln route): step 1/1.</text>
</comment>
<feature type="active site" description="Nucleophile" evidence="9">
    <location>
        <position position="154"/>
    </location>
</feature>
<proteinExistence type="inferred from homology"/>
<dbReference type="EMBL" id="JAGGKX010000013">
    <property type="protein sequence ID" value="MBP1970445.1"/>
    <property type="molecule type" value="Genomic_DNA"/>
</dbReference>
<dbReference type="InterPro" id="IPR014729">
    <property type="entry name" value="Rossmann-like_a/b/a_fold"/>
</dbReference>
<evidence type="ECO:0000256" key="4">
    <source>
        <dbReference type="ARBA" id="ARBA00022741"/>
    </source>
</evidence>
<dbReference type="SUPFAM" id="SSF54810">
    <property type="entry name" value="GMP synthetase C-terminal dimerisation domain"/>
    <property type="match status" value="1"/>
</dbReference>
<gene>
    <name evidence="9" type="primary">guaA</name>
    <name evidence="13" type="ORF">J2Z83_002566</name>
</gene>
<evidence type="ECO:0000256" key="3">
    <source>
        <dbReference type="ARBA" id="ARBA00022598"/>
    </source>
</evidence>
<dbReference type="InterPro" id="IPR001674">
    <property type="entry name" value="GMP_synth_C"/>
</dbReference>
<dbReference type="InterPro" id="IPR004739">
    <property type="entry name" value="GMP_synth_GATase"/>
</dbReference>
<keyword evidence="6 9" id="KW-0658">Purine biosynthesis</keyword>
<dbReference type="Gene3D" id="3.40.50.880">
    <property type="match status" value="1"/>
</dbReference>
<evidence type="ECO:0000259" key="12">
    <source>
        <dbReference type="PROSITE" id="PS51553"/>
    </source>
</evidence>
<dbReference type="SUPFAM" id="SSF52402">
    <property type="entry name" value="Adenine nucleotide alpha hydrolases-like"/>
    <property type="match status" value="1"/>
</dbReference>
<dbReference type="HAMAP" id="MF_00344">
    <property type="entry name" value="GMP_synthase"/>
    <property type="match status" value="1"/>
</dbReference>
<dbReference type="PROSITE" id="PS51553">
    <property type="entry name" value="GMPS_ATP_PPASE"/>
    <property type="match status" value="1"/>
</dbReference>
<keyword evidence="8 9" id="KW-0315">Glutamine amidotransferase</keyword>
<dbReference type="Gene3D" id="3.40.50.620">
    <property type="entry name" value="HUPs"/>
    <property type="match status" value="1"/>
</dbReference>
<evidence type="ECO:0000256" key="5">
    <source>
        <dbReference type="ARBA" id="ARBA00022749"/>
    </source>
</evidence>
<dbReference type="Pfam" id="PF00117">
    <property type="entry name" value="GATase"/>
    <property type="match status" value="1"/>
</dbReference>
<dbReference type="PROSITE" id="PS51273">
    <property type="entry name" value="GATASE_TYPE_1"/>
    <property type="match status" value="1"/>
</dbReference>
<dbReference type="Pfam" id="PF00958">
    <property type="entry name" value="GMP_synt_C"/>
    <property type="match status" value="1"/>
</dbReference>
<dbReference type="InterPro" id="IPR017926">
    <property type="entry name" value="GATASE"/>
</dbReference>
<dbReference type="InterPro" id="IPR029062">
    <property type="entry name" value="Class_I_gatase-like"/>
</dbReference>
<dbReference type="PANTHER" id="PTHR11922">
    <property type="entry name" value="GMP SYNTHASE-RELATED"/>
    <property type="match status" value="1"/>
</dbReference>
<evidence type="ECO:0000256" key="7">
    <source>
        <dbReference type="ARBA" id="ARBA00022840"/>
    </source>
</evidence>
<dbReference type="Proteomes" id="UP001519345">
    <property type="component" value="Unassembled WGS sequence"/>
</dbReference>
<evidence type="ECO:0000256" key="6">
    <source>
        <dbReference type="ARBA" id="ARBA00022755"/>
    </source>
</evidence>
<comment type="catalytic activity">
    <reaction evidence="9">
        <text>XMP + L-glutamine + ATP + H2O = GMP + L-glutamate + AMP + diphosphate + 2 H(+)</text>
        <dbReference type="Rhea" id="RHEA:11680"/>
        <dbReference type="ChEBI" id="CHEBI:15377"/>
        <dbReference type="ChEBI" id="CHEBI:15378"/>
        <dbReference type="ChEBI" id="CHEBI:29985"/>
        <dbReference type="ChEBI" id="CHEBI:30616"/>
        <dbReference type="ChEBI" id="CHEBI:33019"/>
        <dbReference type="ChEBI" id="CHEBI:57464"/>
        <dbReference type="ChEBI" id="CHEBI:58115"/>
        <dbReference type="ChEBI" id="CHEBI:58359"/>
        <dbReference type="ChEBI" id="CHEBI:456215"/>
        <dbReference type="EC" id="6.3.5.2"/>
    </reaction>
</comment>
<dbReference type="PRINTS" id="PR00099">
    <property type="entry name" value="CPSGATASE"/>
</dbReference>
<evidence type="ECO:0000313" key="13">
    <source>
        <dbReference type="EMBL" id="MBP1970445.1"/>
    </source>
</evidence>
<comment type="caution">
    <text evidence="13">The sequence shown here is derived from an EMBL/GenBank/DDBJ whole genome shotgun (WGS) entry which is preliminary data.</text>
</comment>
<evidence type="ECO:0000256" key="2">
    <source>
        <dbReference type="ARBA" id="ARBA00005153"/>
    </source>
</evidence>
<keyword evidence="5 9" id="KW-0332">GMP biosynthesis</keyword>
<evidence type="ECO:0000256" key="8">
    <source>
        <dbReference type="ARBA" id="ARBA00022962"/>
    </source>
</evidence>
<evidence type="ECO:0000256" key="1">
    <source>
        <dbReference type="ARBA" id="ARBA00002332"/>
    </source>
</evidence>
<dbReference type="PRINTS" id="PR00097">
    <property type="entry name" value="ANTSNTHASEII"/>
</dbReference>
<dbReference type="Gene3D" id="3.30.300.10">
    <property type="match status" value="1"/>
</dbReference>
<dbReference type="GO" id="GO:0003922">
    <property type="term" value="F:GMP synthase (glutamine-hydrolyzing) activity"/>
    <property type="evidence" value="ECO:0007669"/>
    <property type="project" value="UniProtKB-EC"/>
</dbReference>
<feature type="active site" evidence="9">
    <location>
        <position position="243"/>
    </location>
</feature>
<feature type="region of interest" description="Disordered" evidence="11">
    <location>
        <begin position="1"/>
        <end position="61"/>
    </location>
</feature>
<dbReference type="NCBIfam" id="NF000848">
    <property type="entry name" value="PRK00074.1"/>
    <property type="match status" value="1"/>
</dbReference>
<feature type="domain" description="GMPS ATP-PPase" evidence="12">
    <location>
        <begin position="268"/>
        <end position="457"/>
    </location>
</feature>
<evidence type="ECO:0000313" key="14">
    <source>
        <dbReference type="Proteomes" id="UP001519345"/>
    </source>
</evidence>
<sequence length="582" mass="65233">MQKVESRFYFMERTGESGAESGERASRTGDSASVTGERASRTGDSAPESGERASRTGDNLPTKRAIDRSVYMETNEMILVLDFGSQYNQLITRRIREHGVYSELHSHKLTAETIKEMNPQGIILSGGPHSVYDENSFRCDEGIFDLGIPVLGICYGMQLMALHYGGKVEKAENREYGKALIDLQDGPILFNDTPSNQTVWMSHGDKVIEAPSSFQVDATSPSTPIAAMSDPDNKLYGVQFHPEVRNSEYGNHLLKQFVFEVCECDGEWTIENFIDMEVEKIRNKVGDRKVLCALSGGVDSSVVAALIHKAIGDQLTCIFVDHGLLRKDEGNDVTKIFSEDFNMNIIMVDAKDRFLSKLKGVDDPEKKRKIIGNEFIYVFDDEADKLKDIDFLAQGTLYTDIIESGTETAHTIKSHHNVGGLPENMQFELIEPLNTLFKDEVRELGSQLGLPDRVVWRQPFPGPGLAIRVLGEVTEEKLEIVRESDAILREEIAAAGLDRDIWQYFTVLPDIRSVGVMGDARTYDYTIGIRAVTSIDGMTSDWARIPWEILEKISTRMVNDVEHINRVVYDVTSKPPATIEWE</sequence>
<dbReference type="Pfam" id="PF02540">
    <property type="entry name" value="NAD_synthase"/>
    <property type="match status" value="1"/>
</dbReference>
<dbReference type="CDD" id="cd01742">
    <property type="entry name" value="GATase1_GMP_Synthase"/>
    <property type="match status" value="1"/>
</dbReference>
<dbReference type="PANTHER" id="PTHR11922:SF2">
    <property type="entry name" value="GMP SYNTHASE [GLUTAMINE-HYDROLYZING]"/>
    <property type="match status" value="1"/>
</dbReference>
<dbReference type="NCBIfam" id="TIGR00888">
    <property type="entry name" value="guaA_Nterm"/>
    <property type="match status" value="1"/>
</dbReference>
<dbReference type="CDD" id="cd01997">
    <property type="entry name" value="GMP_synthase_C"/>
    <property type="match status" value="1"/>
</dbReference>